<gene>
    <name evidence="1" type="ORF">C0V70_18415</name>
</gene>
<name>A0A2K9NX11_BACTC</name>
<evidence type="ECO:0000313" key="2">
    <source>
        <dbReference type="Proteomes" id="UP000235584"/>
    </source>
</evidence>
<dbReference type="EMBL" id="CP025704">
    <property type="protein sequence ID" value="AUO00043.1"/>
    <property type="molecule type" value="Genomic_DNA"/>
</dbReference>
<dbReference type="RefSeq" id="WP_102245330.1">
    <property type="nucleotide sequence ID" value="NZ_CP025704.1"/>
</dbReference>
<evidence type="ECO:0000313" key="1">
    <source>
        <dbReference type="EMBL" id="AUO00043.1"/>
    </source>
</evidence>
<dbReference type="AlphaFoldDB" id="A0A2K9NX11"/>
<accession>A0A2K9NX11</accession>
<dbReference type="KEGG" id="bsto:C0V70_18415"/>
<dbReference type="Proteomes" id="UP000235584">
    <property type="component" value="Chromosome"/>
</dbReference>
<organism evidence="1 2">
    <name type="scientific">Bacteriovorax stolpii</name>
    <name type="common">Bdellovibrio stolpii</name>
    <dbReference type="NCBI Taxonomy" id="960"/>
    <lineage>
        <taxon>Bacteria</taxon>
        <taxon>Pseudomonadati</taxon>
        <taxon>Bdellovibrionota</taxon>
        <taxon>Bacteriovoracia</taxon>
        <taxon>Bacteriovoracales</taxon>
        <taxon>Bacteriovoracaceae</taxon>
        <taxon>Bacteriovorax</taxon>
    </lineage>
</organism>
<keyword evidence="2" id="KW-1185">Reference proteome</keyword>
<sequence length="216" mass="24615">MKTFALALMLVSGHAFANDCDNTVRMPTLEMKQVLTDNLTRRSYEEYINKGWLDLGNDVYMQSSQGQVVGQMTRMTMTRLYDFYVQRLKDALDPSYGSGIHISSNTIANNVNSCLSQEQKDRCSNQINEFLGKVKQFENFQNKYRSNMFALVSMIETFNNEVQDAGNSGQVYPSAKAYNFVQAITNNTAESTEYKGWINISMNESTQTSETLRRCL</sequence>
<reference evidence="1 2" key="1">
    <citation type="submission" date="2018-01" db="EMBL/GenBank/DDBJ databases">
        <title>Complete genome sequence of Bacteriovorax stolpii DSM12778.</title>
        <authorList>
            <person name="Tang B."/>
            <person name="Chang J."/>
        </authorList>
    </citation>
    <scope>NUCLEOTIDE SEQUENCE [LARGE SCALE GENOMIC DNA]</scope>
    <source>
        <strain evidence="1 2">DSM 12778</strain>
    </source>
</reference>
<protein>
    <submittedName>
        <fullName evidence="1">Uncharacterized protein</fullName>
    </submittedName>
</protein>
<proteinExistence type="predicted"/>